<keyword evidence="1" id="KW-0430">Lectin</keyword>
<dbReference type="SUPFAM" id="SSF56436">
    <property type="entry name" value="C-type lectin-like"/>
    <property type="match status" value="1"/>
</dbReference>
<dbReference type="AlphaFoldDB" id="A0A1A8JBD5"/>
<reference evidence="7" key="1">
    <citation type="submission" date="2016-05" db="EMBL/GenBank/DDBJ databases">
        <authorList>
            <person name="Lavstsen T."/>
            <person name="Jespersen J.S."/>
        </authorList>
    </citation>
    <scope>NUCLEOTIDE SEQUENCE</scope>
    <source>
        <tissue evidence="7">Brain</tissue>
    </source>
</reference>
<dbReference type="PROSITE" id="PS00615">
    <property type="entry name" value="C_TYPE_LECTIN_1"/>
    <property type="match status" value="1"/>
</dbReference>
<evidence type="ECO:0000256" key="1">
    <source>
        <dbReference type="ARBA" id="ARBA00022734"/>
    </source>
</evidence>
<evidence type="ECO:0000259" key="6">
    <source>
        <dbReference type="PROSITE" id="PS50041"/>
    </source>
</evidence>
<dbReference type="PROSITE" id="PS50041">
    <property type="entry name" value="C_TYPE_LECTIN_2"/>
    <property type="match status" value="1"/>
</dbReference>
<proteinExistence type="predicted"/>
<dbReference type="InterPro" id="IPR016187">
    <property type="entry name" value="CTDL_fold"/>
</dbReference>
<evidence type="ECO:0000256" key="4">
    <source>
        <dbReference type="SAM" id="MobiDB-lite"/>
    </source>
</evidence>
<gene>
    <name evidence="7" type="primary">Nfu_g_1_010893</name>
</gene>
<dbReference type="PANTHER" id="PTHR46746">
    <property type="entry name" value="KILLER CELL LECTIN-LIKE RECEPTOR SUBFAMILY F MEMBER 2"/>
    <property type="match status" value="1"/>
</dbReference>
<reference evidence="7" key="2">
    <citation type="submission" date="2016-06" db="EMBL/GenBank/DDBJ databases">
        <title>The genome of a short-lived fish provides insights into sex chromosome evolution and the genetic control of aging.</title>
        <authorList>
            <person name="Reichwald K."/>
            <person name="Felder M."/>
            <person name="Petzold A."/>
            <person name="Koch P."/>
            <person name="Groth M."/>
            <person name="Platzer M."/>
        </authorList>
    </citation>
    <scope>NUCLEOTIDE SEQUENCE</scope>
    <source>
        <tissue evidence="7">Brain</tissue>
    </source>
</reference>
<evidence type="ECO:0000256" key="2">
    <source>
        <dbReference type="ARBA" id="ARBA00023157"/>
    </source>
</evidence>
<organism evidence="7">
    <name type="scientific">Nothobranchius kuhntae</name>
    <name type="common">Beira killifish</name>
    <dbReference type="NCBI Taxonomy" id="321403"/>
    <lineage>
        <taxon>Eukaryota</taxon>
        <taxon>Metazoa</taxon>
        <taxon>Chordata</taxon>
        <taxon>Craniata</taxon>
        <taxon>Vertebrata</taxon>
        <taxon>Euteleostomi</taxon>
        <taxon>Actinopterygii</taxon>
        <taxon>Neopterygii</taxon>
        <taxon>Teleostei</taxon>
        <taxon>Neoteleostei</taxon>
        <taxon>Acanthomorphata</taxon>
        <taxon>Ovalentaria</taxon>
        <taxon>Atherinomorphae</taxon>
        <taxon>Cyprinodontiformes</taxon>
        <taxon>Nothobranchiidae</taxon>
        <taxon>Nothobranchius</taxon>
    </lineage>
</organism>
<dbReference type="SMART" id="SM00034">
    <property type="entry name" value="CLECT"/>
    <property type="match status" value="1"/>
</dbReference>
<dbReference type="GO" id="GO:0005886">
    <property type="term" value="C:plasma membrane"/>
    <property type="evidence" value="ECO:0007669"/>
    <property type="project" value="TreeGrafter"/>
</dbReference>
<feature type="transmembrane region" description="Helical" evidence="5">
    <location>
        <begin position="66"/>
        <end position="88"/>
    </location>
</feature>
<feature type="domain" description="C-type lectin" evidence="6">
    <location>
        <begin position="162"/>
        <end position="276"/>
    </location>
</feature>
<dbReference type="InterPro" id="IPR018378">
    <property type="entry name" value="C-type_lectin_CS"/>
</dbReference>
<keyword evidence="3" id="KW-0175">Coiled coil</keyword>
<dbReference type="EMBL" id="HAED01020505">
    <property type="protein sequence ID" value="SBR07079.1"/>
    <property type="molecule type" value="Transcribed_RNA"/>
</dbReference>
<keyword evidence="2" id="KW-1015">Disulfide bond</keyword>
<keyword evidence="5" id="KW-0472">Membrane</keyword>
<feature type="region of interest" description="Disordered" evidence="4">
    <location>
        <begin position="1"/>
        <end position="50"/>
    </location>
</feature>
<dbReference type="Gene3D" id="3.10.100.10">
    <property type="entry name" value="Mannose-Binding Protein A, subunit A"/>
    <property type="match status" value="1"/>
</dbReference>
<keyword evidence="5" id="KW-1133">Transmembrane helix</keyword>
<dbReference type="GO" id="GO:0030246">
    <property type="term" value="F:carbohydrate binding"/>
    <property type="evidence" value="ECO:0007669"/>
    <property type="project" value="UniProtKB-KW"/>
</dbReference>
<dbReference type="InterPro" id="IPR051379">
    <property type="entry name" value="C-type_Lectin_Receptor_IMM"/>
</dbReference>
<evidence type="ECO:0000313" key="7">
    <source>
        <dbReference type="EMBL" id="SBR07079.1"/>
    </source>
</evidence>
<protein>
    <recommendedName>
        <fullName evidence="6">C-type lectin domain-containing protein</fullName>
    </recommendedName>
</protein>
<sequence>MSEEDVQYASVTFKNKNQSQERPKREEDTVYDNVRVNHKTSQETPDAKGGLLSEKEEEKCCQNYKLLAVCFGVICLVLLLSIVGFVLYELKVTSLTAENQNLTSQNEKLKTNEKILTERVQMLEKNLTEFNVVLLQRVVDNYCPKENNDRKCKPCQKDWKHKESSCYVYNNAKGAEQRSWAGAQDNCKEKFSSLTVISDENEKNYVFSISGPEHGISGFWIGLRAVNRTWKWTDGTDLINQTWVDQPAADGQCVTSLRGSGWRSVSCETRNAWICENKALSIP</sequence>
<feature type="compositionally biased region" description="Basic and acidic residues" evidence="4">
    <location>
        <begin position="19"/>
        <end position="28"/>
    </location>
</feature>
<evidence type="ECO:0000256" key="5">
    <source>
        <dbReference type="SAM" id="Phobius"/>
    </source>
</evidence>
<dbReference type="PANTHER" id="PTHR46746:SF3">
    <property type="entry name" value="C-TYPE LECTIN DOMAIN-CONTAINING PROTEIN-RELATED"/>
    <property type="match status" value="1"/>
</dbReference>
<keyword evidence="5" id="KW-0812">Transmembrane</keyword>
<accession>A0A1A8JBD5</accession>
<feature type="compositionally biased region" description="Polar residues" evidence="4">
    <location>
        <begin position="9"/>
        <end position="18"/>
    </location>
</feature>
<feature type="coiled-coil region" evidence="3">
    <location>
        <begin position="92"/>
        <end position="126"/>
    </location>
</feature>
<evidence type="ECO:0000256" key="3">
    <source>
        <dbReference type="SAM" id="Coils"/>
    </source>
</evidence>
<dbReference type="Pfam" id="PF00059">
    <property type="entry name" value="Lectin_C"/>
    <property type="match status" value="1"/>
</dbReference>
<name>A0A1A8JBD5_NOTKU</name>
<dbReference type="InterPro" id="IPR016186">
    <property type="entry name" value="C-type_lectin-like/link_sf"/>
</dbReference>
<dbReference type="InterPro" id="IPR001304">
    <property type="entry name" value="C-type_lectin-like"/>
</dbReference>